<keyword evidence="2" id="KW-1185">Reference proteome</keyword>
<name>A0AAQ3QPH0_9LILI</name>
<sequence length="122" mass="14036">MNLRLEFWSASIIGKIMSRIGKPLHMDRPTATKSRIGYARVCIEMEGSDNFFENLAFTVRDVQYDHSLEYDWKPSSFTHCSTFGHSNSKCPSLPKKVTHVWVPKMINAQKDLGSKSYQTNMM</sequence>
<dbReference type="Proteomes" id="UP001327560">
    <property type="component" value="Chromosome 9"/>
</dbReference>
<accession>A0AAQ3QPH0</accession>
<evidence type="ECO:0008006" key="3">
    <source>
        <dbReference type="Google" id="ProtNLM"/>
    </source>
</evidence>
<evidence type="ECO:0000313" key="1">
    <source>
        <dbReference type="EMBL" id="WOL20496.1"/>
    </source>
</evidence>
<organism evidence="1 2">
    <name type="scientific">Canna indica</name>
    <name type="common">Indian-shot</name>
    <dbReference type="NCBI Taxonomy" id="4628"/>
    <lineage>
        <taxon>Eukaryota</taxon>
        <taxon>Viridiplantae</taxon>
        <taxon>Streptophyta</taxon>
        <taxon>Embryophyta</taxon>
        <taxon>Tracheophyta</taxon>
        <taxon>Spermatophyta</taxon>
        <taxon>Magnoliopsida</taxon>
        <taxon>Liliopsida</taxon>
        <taxon>Zingiberales</taxon>
        <taxon>Cannaceae</taxon>
        <taxon>Canna</taxon>
    </lineage>
</organism>
<proteinExistence type="predicted"/>
<reference evidence="1 2" key="1">
    <citation type="submission" date="2023-10" db="EMBL/GenBank/DDBJ databases">
        <title>Chromosome-scale genome assembly provides insights into flower coloration mechanisms of Canna indica.</title>
        <authorList>
            <person name="Li C."/>
        </authorList>
    </citation>
    <scope>NUCLEOTIDE SEQUENCE [LARGE SCALE GENOMIC DNA]</scope>
    <source>
        <tissue evidence="1">Flower</tissue>
    </source>
</reference>
<dbReference type="PANTHER" id="PTHR31286:SF180">
    <property type="entry name" value="OS10G0362600 PROTEIN"/>
    <property type="match status" value="1"/>
</dbReference>
<evidence type="ECO:0000313" key="2">
    <source>
        <dbReference type="Proteomes" id="UP001327560"/>
    </source>
</evidence>
<protein>
    <recommendedName>
        <fullName evidence="3">DUF4283 domain-containing protein</fullName>
    </recommendedName>
</protein>
<dbReference type="AlphaFoldDB" id="A0AAQ3QPH0"/>
<gene>
    <name evidence="1" type="ORF">Cni_G29301</name>
</gene>
<dbReference type="InterPro" id="IPR040256">
    <property type="entry name" value="At4g02000-like"/>
</dbReference>
<dbReference type="EMBL" id="CP136898">
    <property type="protein sequence ID" value="WOL20496.1"/>
    <property type="molecule type" value="Genomic_DNA"/>
</dbReference>
<dbReference type="PANTHER" id="PTHR31286">
    <property type="entry name" value="GLYCINE-RICH CELL WALL STRUCTURAL PROTEIN 1.8-LIKE"/>
    <property type="match status" value="1"/>
</dbReference>